<proteinExistence type="predicted"/>
<reference evidence="1 2" key="1">
    <citation type="submission" date="2015-11" db="EMBL/GenBank/DDBJ databases">
        <authorList>
            <person name="Zhang Y."/>
            <person name="Guo Z."/>
        </authorList>
    </citation>
    <scope>NUCLEOTIDE SEQUENCE [LARGE SCALE GENOMIC DNA]</scope>
    <source>
        <strain evidence="1 2">ChDC F174</strain>
    </source>
</reference>
<dbReference type="EMBL" id="CP013331">
    <property type="protein sequence ID" value="ALQ40706.1"/>
    <property type="molecule type" value="Genomic_DNA"/>
</dbReference>
<dbReference type="AlphaFoldDB" id="A0A0S2ZP16"/>
<evidence type="ECO:0000313" key="1">
    <source>
        <dbReference type="EMBL" id="ALQ40706.1"/>
    </source>
</evidence>
<evidence type="ECO:0000313" key="2">
    <source>
        <dbReference type="Proteomes" id="UP000063275"/>
    </source>
</evidence>
<dbReference type="Proteomes" id="UP000063275">
    <property type="component" value="Chromosome"/>
</dbReference>
<protein>
    <submittedName>
        <fullName evidence="1">Uncharacterized protein</fullName>
    </submittedName>
</protein>
<accession>A0A0S2ZP16</accession>
<dbReference type="RefSeq" id="WP_029492916.1">
    <property type="nucleotide sequence ID" value="NZ_ATKF01000033.1"/>
</dbReference>
<gene>
    <name evidence="1" type="ORF">RN87_09235</name>
</gene>
<dbReference type="KEGG" id="fhw:RN87_09235"/>
<sequence>MDYLKIHSYNGIHLGQHISEFYSTLVPENIFFQGMNISYVFQKDNKLCLKRKNNAICDENTIAFLDIDIGCMQVVRIYILKENKEYKFLDSIKIGTIIDKNLKNILELKLEDYEGWDLPKYYSKKYKELCLSFDTNFNNGIETIRKISFSLNTINRLEYYKKIKIKNILDCKKIEDIYDYYYDGSVVCKEFKIDLKDKRISFMINEYKFTFNLLTGEIKKIFDTKKMLEIKRS</sequence>
<name>A0A0S2ZP16_9FUSO</name>
<organism evidence="1">
    <name type="scientific">Fusobacterium hwasookii ChDC F174</name>
    <dbReference type="NCBI Taxonomy" id="1307442"/>
    <lineage>
        <taxon>Bacteria</taxon>
        <taxon>Fusobacteriati</taxon>
        <taxon>Fusobacteriota</taxon>
        <taxon>Fusobacteriia</taxon>
        <taxon>Fusobacteriales</taxon>
        <taxon>Fusobacteriaceae</taxon>
        <taxon>Fusobacterium</taxon>
    </lineage>
</organism>